<dbReference type="Proteomes" id="UP000830395">
    <property type="component" value="Chromosome 5"/>
</dbReference>
<evidence type="ECO:0000313" key="1">
    <source>
        <dbReference type="EMBL" id="MCJ8732812.1"/>
    </source>
</evidence>
<dbReference type="EMBL" id="CM040979">
    <property type="protein sequence ID" value="MCJ8732812.1"/>
    <property type="molecule type" value="Genomic_DNA"/>
</dbReference>
<organism evidence="1 2">
    <name type="scientific">Pangasius djambal</name>
    <dbReference type="NCBI Taxonomy" id="1691987"/>
    <lineage>
        <taxon>Eukaryota</taxon>
        <taxon>Metazoa</taxon>
        <taxon>Chordata</taxon>
        <taxon>Craniata</taxon>
        <taxon>Vertebrata</taxon>
        <taxon>Euteleostomi</taxon>
        <taxon>Actinopterygii</taxon>
        <taxon>Neopterygii</taxon>
        <taxon>Teleostei</taxon>
        <taxon>Ostariophysi</taxon>
        <taxon>Siluriformes</taxon>
        <taxon>Pangasiidae</taxon>
        <taxon>Pangasius</taxon>
    </lineage>
</organism>
<comment type="caution">
    <text evidence="1">The sequence shown here is derived from an EMBL/GenBank/DDBJ whole genome shotgun (WGS) entry which is preliminary data.</text>
</comment>
<gene>
    <name evidence="1" type="ORF">PDJAM_G00215560</name>
</gene>
<evidence type="ECO:0000313" key="2">
    <source>
        <dbReference type="Proteomes" id="UP000830395"/>
    </source>
</evidence>
<proteinExistence type="predicted"/>
<protein>
    <submittedName>
        <fullName evidence="1">Uncharacterized protein</fullName>
    </submittedName>
</protein>
<name>A0ACC5YB98_9TELE</name>
<keyword evidence="2" id="KW-1185">Reference proteome</keyword>
<sequence length="577" mass="63849">MLGEGRVVEEWLSEFKTLPESQFSSYASSLYRKKNLVPALYRVIQDPNSELLEPVCNQLFELYRNSDARLRRFTLQFLPELVWVYLRFTASRERQINGCIEALLLGIYNLEIVDKEGNSKLLSFTIPSLSKPSIYHEPSCLGSMALTEGALSQHDLIRVVYSGLHPQRETFTAQNRFEVLCFLMLCYNSAVVFMPSSSYQAVCRMSSRLCVCGFPRQQQKTWREPCNRVVLDPEFMVQMLTAVYHAIYNGEWDLGREALDDILYRAQLELYSEPLLLGNAMKNSLPDSAPDGSRGKKVLQVETSNLVYMCVISCSYNGEWDLGREALDDILYRAQLELYSEPLLLGNAMKNSLPDSAPDGSRGKKVLQVEVTPTVRRISRSAITAASIRRLRWKREDADGMSGGEESFNLNDPDEGFSSGASNSSQPSTGRPAGSGGGRASTQKSSKKSSSSRTHREKERDISAEKHKEPQHPQRAQSPPPAVTLETIELTPVKKTQNLSRTCSMSAGVSGEPEEGGTDGGLGSGGGAGGAHRLSSLSLKEEHLVRPDGGKDLLSPGAPLTKQSRSPSFNMQIISQV</sequence>
<reference evidence="1" key="1">
    <citation type="submission" date="2020-02" db="EMBL/GenBank/DDBJ databases">
        <title>Genome sequencing of the panga catfish, Pangasius djambal.</title>
        <authorList>
            <person name="Wen M."/>
            <person name="Zahm M."/>
            <person name="Roques C."/>
            <person name="Cabau C."/>
            <person name="Klopp C."/>
            <person name="Donnadieu C."/>
            <person name="Jouanno E."/>
            <person name="Avarre J.-C."/>
            <person name="Campet M."/>
            <person name="Ha T."/>
            <person name="Dugue R."/>
            <person name="Lampietro C."/>
            <person name="Louis A."/>
            <person name="Herpin A."/>
            <person name="Echchiki A."/>
            <person name="Berthelot C."/>
            <person name="Parey E."/>
            <person name="Roest-Crollius H."/>
            <person name="Braasch I."/>
            <person name="Postlethwait J.H."/>
            <person name="Bobe J."/>
            <person name="Montfort J."/>
            <person name="Bouchez O."/>
            <person name="Begum T."/>
            <person name="Schartl M."/>
            <person name="Gustiano R."/>
            <person name="Guiguen Y."/>
        </authorList>
    </citation>
    <scope>NUCLEOTIDE SEQUENCE</scope>
    <source>
        <strain evidence="1">Pdj_M5554</strain>
    </source>
</reference>
<accession>A0ACC5YB98</accession>